<dbReference type="OrthoDB" id="5590282at2759"/>
<dbReference type="FunFam" id="1.10.472.10:FF:000032">
    <property type="entry name" value="G2/mitotic-specific cyclin-1"/>
    <property type="match status" value="1"/>
</dbReference>
<dbReference type="PIRSF" id="PIRSF001771">
    <property type="entry name" value="Cyclin_A_B_D_E"/>
    <property type="match status" value="1"/>
</dbReference>
<dbReference type="InterPro" id="IPR013763">
    <property type="entry name" value="Cyclin-like_dom"/>
</dbReference>
<dbReference type="Gramene" id="PSS15746">
    <property type="protein sequence ID" value="PSS15746"/>
    <property type="gene ID" value="CEY00_Acc13238"/>
</dbReference>
<dbReference type="Pfam" id="PF02984">
    <property type="entry name" value="Cyclin_C"/>
    <property type="match status" value="1"/>
</dbReference>
<dbReference type="EMBL" id="NKQK01000012">
    <property type="protein sequence ID" value="PSS15746.1"/>
    <property type="molecule type" value="Genomic_DNA"/>
</dbReference>
<dbReference type="FunCoup" id="A0A2R6QVH6">
    <property type="interactions" value="1983"/>
</dbReference>
<evidence type="ECO:0000256" key="2">
    <source>
        <dbReference type="ARBA" id="ARBA00022618"/>
    </source>
</evidence>
<proteinExistence type="inferred from homology"/>
<evidence type="ECO:0000259" key="10">
    <source>
        <dbReference type="SMART" id="SM01332"/>
    </source>
</evidence>
<keyword evidence="12" id="KW-1185">Reference proteome</keyword>
<dbReference type="Proteomes" id="UP000241394">
    <property type="component" value="Chromosome LG12"/>
</dbReference>
<accession>A0A2R6QVH6</accession>
<dbReference type="InterPro" id="IPR006671">
    <property type="entry name" value="Cyclin_N"/>
</dbReference>
<protein>
    <submittedName>
        <fullName evidence="11">G2/mitotic-specific cyclin S13-6 like</fullName>
    </submittedName>
</protein>
<dbReference type="CDD" id="cd20511">
    <property type="entry name" value="CYCLIN_AtCycB-like_rpt2"/>
    <property type="match status" value="1"/>
</dbReference>
<evidence type="ECO:0000313" key="11">
    <source>
        <dbReference type="EMBL" id="PSS15746.1"/>
    </source>
</evidence>
<dbReference type="PROSITE" id="PS00292">
    <property type="entry name" value="CYCLINS"/>
    <property type="match status" value="1"/>
</dbReference>
<evidence type="ECO:0000256" key="5">
    <source>
        <dbReference type="ARBA" id="ARBA00059307"/>
    </source>
</evidence>
<feature type="region of interest" description="Disordered" evidence="8">
    <location>
        <begin position="128"/>
        <end position="150"/>
    </location>
</feature>
<dbReference type="InterPro" id="IPR004367">
    <property type="entry name" value="Cyclin_C-dom"/>
</dbReference>
<dbReference type="OMA" id="VEHESRP"/>
<feature type="region of interest" description="Disordered" evidence="8">
    <location>
        <begin position="1"/>
        <end position="23"/>
    </location>
</feature>
<comment type="subunit">
    <text evidence="6">Interacts with the CDC2 and CDK2 protein kinases to form a serine/threonine kinase holoenzyme complex. The cyclin subunit imparts substrate specificity to the complex.</text>
</comment>
<keyword evidence="2" id="KW-0132">Cell division</keyword>
<dbReference type="SUPFAM" id="SSF47954">
    <property type="entry name" value="Cyclin-like"/>
    <property type="match status" value="2"/>
</dbReference>
<comment type="similarity">
    <text evidence="1">Belongs to the cyclin family. Cyclin AB subfamily.</text>
</comment>
<dbReference type="GO" id="GO:0016538">
    <property type="term" value="F:cyclin-dependent protein serine/threonine kinase regulator activity"/>
    <property type="evidence" value="ECO:0007669"/>
    <property type="project" value="InterPro"/>
</dbReference>
<dbReference type="InterPro" id="IPR046965">
    <property type="entry name" value="Cyclin_A/B-like"/>
</dbReference>
<organism evidence="11 12">
    <name type="scientific">Actinidia chinensis var. chinensis</name>
    <name type="common">Chinese soft-hair kiwi</name>
    <dbReference type="NCBI Taxonomy" id="1590841"/>
    <lineage>
        <taxon>Eukaryota</taxon>
        <taxon>Viridiplantae</taxon>
        <taxon>Streptophyta</taxon>
        <taxon>Embryophyta</taxon>
        <taxon>Tracheophyta</taxon>
        <taxon>Spermatophyta</taxon>
        <taxon>Magnoliopsida</taxon>
        <taxon>eudicotyledons</taxon>
        <taxon>Gunneridae</taxon>
        <taxon>Pentapetalae</taxon>
        <taxon>asterids</taxon>
        <taxon>Ericales</taxon>
        <taxon>Actinidiaceae</taxon>
        <taxon>Actinidia</taxon>
    </lineage>
</organism>
<evidence type="ECO:0000259" key="9">
    <source>
        <dbReference type="SMART" id="SM00385"/>
    </source>
</evidence>
<keyword evidence="3 7" id="KW-0195">Cyclin</keyword>
<evidence type="ECO:0000256" key="3">
    <source>
        <dbReference type="ARBA" id="ARBA00023127"/>
    </source>
</evidence>
<dbReference type="InParanoid" id="A0A2R6QVH6"/>
<dbReference type="CDD" id="cd20567">
    <property type="entry name" value="CYCLIN_AtCycB-like_rpt1"/>
    <property type="match status" value="1"/>
</dbReference>
<reference evidence="11 12" key="1">
    <citation type="submission" date="2017-07" db="EMBL/GenBank/DDBJ databases">
        <title>An improved, manually edited Actinidia chinensis var. chinensis (kiwifruit) genome highlights the challenges associated with draft genomes and gene prediction in plants.</title>
        <authorList>
            <person name="Pilkington S."/>
            <person name="Crowhurst R."/>
            <person name="Hilario E."/>
            <person name="Nardozza S."/>
            <person name="Fraser L."/>
            <person name="Peng Y."/>
            <person name="Gunaseelan K."/>
            <person name="Simpson R."/>
            <person name="Tahir J."/>
            <person name="Deroles S."/>
            <person name="Templeton K."/>
            <person name="Luo Z."/>
            <person name="Davy M."/>
            <person name="Cheng C."/>
            <person name="Mcneilage M."/>
            <person name="Scaglione D."/>
            <person name="Liu Y."/>
            <person name="Zhang Q."/>
            <person name="Datson P."/>
            <person name="De Silva N."/>
            <person name="Gardiner S."/>
            <person name="Bassett H."/>
            <person name="Chagne D."/>
            <person name="Mccallum J."/>
            <person name="Dzierzon H."/>
            <person name="Deng C."/>
            <person name="Wang Y.-Y."/>
            <person name="Barron N."/>
            <person name="Manako K."/>
            <person name="Bowen J."/>
            <person name="Foster T."/>
            <person name="Erridge Z."/>
            <person name="Tiffin H."/>
            <person name="Waite C."/>
            <person name="Davies K."/>
            <person name="Grierson E."/>
            <person name="Laing W."/>
            <person name="Kirk R."/>
            <person name="Chen X."/>
            <person name="Wood M."/>
            <person name="Montefiori M."/>
            <person name="Brummell D."/>
            <person name="Schwinn K."/>
            <person name="Catanach A."/>
            <person name="Fullerton C."/>
            <person name="Li D."/>
            <person name="Meiyalaghan S."/>
            <person name="Nieuwenhuizen N."/>
            <person name="Read N."/>
            <person name="Prakash R."/>
            <person name="Hunter D."/>
            <person name="Zhang H."/>
            <person name="Mckenzie M."/>
            <person name="Knabel M."/>
            <person name="Harris A."/>
            <person name="Allan A."/>
            <person name="Chen A."/>
            <person name="Janssen B."/>
            <person name="Plunkett B."/>
            <person name="Dwamena C."/>
            <person name="Voogd C."/>
            <person name="Leif D."/>
            <person name="Lafferty D."/>
            <person name="Souleyre E."/>
            <person name="Varkonyi-Gasic E."/>
            <person name="Gambi F."/>
            <person name="Hanley J."/>
            <person name="Yao J.-L."/>
            <person name="Cheung J."/>
            <person name="David K."/>
            <person name="Warren B."/>
            <person name="Marsh K."/>
            <person name="Snowden K."/>
            <person name="Lin-Wang K."/>
            <person name="Brian L."/>
            <person name="Martinez-Sanchez M."/>
            <person name="Wang M."/>
            <person name="Ileperuma N."/>
            <person name="Macnee N."/>
            <person name="Campin R."/>
            <person name="Mcatee P."/>
            <person name="Drummond R."/>
            <person name="Espley R."/>
            <person name="Ireland H."/>
            <person name="Wu R."/>
            <person name="Atkinson R."/>
            <person name="Karunairetnam S."/>
            <person name="Bulley S."/>
            <person name="Chunkath S."/>
            <person name="Hanley Z."/>
            <person name="Storey R."/>
            <person name="Thrimawithana A."/>
            <person name="Thomson S."/>
            <person name="David C."/>
            <person name="Testolin R."/>
        </authorList>
    </citation>
    <scope>NUCLEOTIDE SEQUENCE [LARGE SCALE GENOMIC DNA]</scope>
    <source>
        <strain evidence="12">cv. Red5</strain>
        <tissue evidence="11">Young leaf</tissue>
    </source>
</reference>
<evidence type="ECO:0000256" key="1">
    <source>
        <dbReference type="ARBA" id="ARBA00006955"/>
    </source>
</evidence>
<feature type="domain" description="Cyclin-like" evidence="9">
    <location>
        <begin position="325"/>
        <end position="414"/>
    </location>
</feature>
<dbReference type="Gene3D" id="1.10.472.10">
    <property type="entry name" value="Cyclin-like"/>
    <property type="match status" value="2"/>
</dbReference>
<evidence type="ECO:0000256" key="6">
    <source>
        <dbReference type="ARBA" id="ARBA00065123"/>
    </source>
</evidence>
<feature type="domain" description="Cyclin-like" evidence="9">
    <location>
        <begin position="228"/>
        <end position="312"/>
    </location>
</feature>
<comment type="caution">
    <text evidence="11">The sequence shown here is derived from an EMBL/GenBank/DDBJ whole genome shotgun (WGS) entry which is preliminary data.</text>
</comment>
<dbReference type="SMART" id="SM01332">
    <property type="entry name" value="Cyclin_C"/>
    <property type="match status" value="1"/>
</dbReference>
<dbReference type="AlphaFoldDB" id="A0A2R6QVH6"/>
<sequence length="465" mass="51709">MASRPIVQQQNRGEVVAGGGKQKNMAVEGKNRRALGDIGNLVAVRGIDAKQISRPVTRSFCAQLLANAQAAAQAENNKKVVPVNINGVSTVVDGAGKGIAVPKAAAQRKVTVKAKPNQNVIVISPDAEEEVKKESTKAGETSSRKKTQKTLTSILTARSKAACGLTDKPKEEQIVDIDAADIDNELAVVEYVEDLYKFYKLVENESRVHDYMDSQPEINERMRAILVDWLIEVHHKFELMPETLYLTLNIVDRYLASKNVLRRELQLVGLSAMLMASKYEEIWAPEVNDFVCISDRAYTHEQVLIMEKRILGELEWNLTVPTPYMFLVRFIKACIPSDHDDHDQPHMENMVYFLAELGVMNYATVIYCPSMLAASAVYAARCTLNKTPLWNDTLKLHTGFSESQLMDCAKLLVRFHSVAAENKLKVIYRKYSNSERGAVALLPPAKSLLATSPLSATLTMSLQSK</sequence>
<feature type="domain" description="Cyclin C-terminal" evidence="10">
    <location>
        <begin position="321"/>
        <end position="445"/>
    </location>
</feature>
<dbReference type="PANTHER" id="PTHR10177">
    <property type="entry name" value="CYCLINS"/>
    <property type="match status" value="1"/>
</dbReference>
<dbReference type="InterPro" id="IPR036915">
    <property type="entry name" value="Cyclin-like_sf"/>
</dbReference>
<reference evidence="12" key="2">
    <citation type="journal article" date="2018" name="BMC Genomics">
        <title>A manually annotated Actinidia chinensis var. chinensis (kiwifruit) genome highlights the challenges associated with draft genomes and gene prediction in plants.</title>
        <authorList>
            <person name="Pilkington S.M."/>
            <person name="Crowhurst R."/>
            <person name="Hilario E."/>
            <person name="Nardozza S."/>
            <person name="Fraser L."/>
            <person name="Peng Y."/>
            <person name="Gunaseelan K."/>
            <person name="Simpson R."/>
            <person name="Tahir J."/>
            <person name="Deroles S.C."/>
            <person name="Templeton K."/>
            <person name="Luo Z."/>
            <person name="Davy M."/>
            <person name="Cheng C."/>
            <person name="McNeilage M."/>
            <person name="Scaglione D."/>
            <person name="Liu Y."/>
            <person name="Zhang Q."/>
            <person name="Datson P."/>
            <person name="De Silva N."/>
            <person name="Gardiner S.E."/>
            <person name="Bassett H."/>
            <person name="Chagne D."/>
            <person name="McCallum J."/>
            <person name="Dzierzon H."/>
            <person name="Deng C."/>
            <person name="Wang Y.Y."/>
            <person name="Barron L."/>
            <person name="Manako K."/>
            <person name="Bowen J."/>
            <person name="Foster T.M."/>
            <person name="Erridge Z.A."/>
            <person name="Tiffin H."/>
            <person name="Waite C.N."/>
            <person name="Davies K.M."/>
            <person name="Grierson E.P."/>
            <person name="Laing W.A."/>
            <person name="Kirk R."/>
            <person name="Chen X."/>
            <person name="Wood M."/>
            <person name="Montefiori M."/>
            <person name="Brummell D.A."/>
            <person name="Schwinn K.E."/>
            <person name="Catanach A."/>
            <person name="Fullerton C."/>
            <person name="Li D."/>
            <person name="Meiyalaghan S."/>
            <person name="Nieuwenhuizen N."/>
            <person name="Read N."/>
            <person name="Prakash R."/>
            <person name="Hunter D."/>
            <person name="Zhang H."/>
            <person name="McKenzie M."/>
            <person name="Knabel M."/>
            <person name="Harris A."/>
            <person name="Allan A.C."/>
            <person name="Gleave A."/>
            <person name="Chen A."/>
            <person name="Janssen B.J."/>
            <person name="Plunkett B."/>
            <person name="Ampomah-Dwamena C."/>
            <person name="Voogd C."/>
            <person name="Leif D."/>
            <person name="Lafferty D."/>
            <person name="Souleyre E.J.F."/>
            <person name="Varkonyi-Gasic E."/>
            <person name="Gambi F."/>
            <person name="Hanley J."/>
            <person name="Yao J.L."/>
            <person name="Cheung J."/>
            <person name="David K.M."/>
            <person name="Warren B."/>
            <person name="Marsh K."/>
            <person name="Snowden K.C."/>
            <person name="Lin-Wang K."/>
            <person name="Brian L."/>
            <person name="Martinez-Sanchez M."/>
            <person name="Wang M."/>
            <person name="Ileperuma N."/>
            <person name="Macnee N."/>
            <person name="Campin R."/>
            <person name="McAtee P."/>
            <person name="Drummond R.S.M."/>
            <person name="Espley R.V."/>
            <person name="Ireland H.S."/>
            <person name="Wu R."/>
            <person name="Atkinson R.G."/>
            <person name="Karunairetnam S."/>
            <person name="Bulley S."/>
            <person name="Chunkath S."/>
            <person name="Hanley Z."/>
            <person name="Storey R."/>
            <person name="Thrimawithana A.H."/>
            <person name="Thomson S."/>
            <person name="David C."/>
            <person name="Testolin R."/>
            <person name="Huang H."/>
            <person name="Hellens R.P."/>
            <person name="Schaffer R.J."/>
        </authorList>
    </citation>
    <scope>NUCLEOTIDE SEQUENCE [LARGE SCALE GENOMIC DNA]</scope>
    <source>
        <strain evidence="12">cv. Red5</strain>
    </source>
</reference>
<dbReference type="GO" id="GO:0044772">
    <property type="term" value="P:mitotic cell cycle phase transition"/>
    <property type="evidence" value="ECO:0007669"/>
    <property type="project" value="InterPro"/>
</dbReference>
<keyword evidence="4" id="KW-0131">Cell cycle</keyword>
<evidence type="ECO:0000256" key="8">
    <source>
        <dbReference type="SAM" id="MobiDB-lite"/>
    </source>
</evidence>
<dbReference type="GO" id="GO:0010332">
    <property type="term" value="P:response to gamma radiation"/>
    <property type="evidence" value="ECO:0007669"/>
    <property type="project" value="UniProtKB-ARBA"/>
</dbReference>
<name>A0A2R6QVH6_ACTCC</name>
<dbReference type="STRING" id="1590841.A0A2R6QVH6"/>
<dbReference type="InterPro" id="IPR048258">
    <property type="entry name" value="Cyclins_cyclin-box"/>
</dbReference>
<dbReference type="Pfam" id="PF00134">
    <property type="entry name" value="Cyclin_N"/>
    <property type="match status" value="1"/>
</dbReference>
<feature type="compositionally biased region" description="Polar residues" evidence="8">
    <location>
        <begin position="1"/>
        <end position="12"/>
    </location>
</feature>
<evidence type="ECO:0000313" key="12">
    <source>
        <dbReference type="Proteomes" id="UP000241394"/>
    </source>
</evidence>
<evidence type="ECO:0000256" key="7">
    <source>
        <dbReference type="RuleBase" id="RU000383"/>
    </source>
</evidence>
<dbReference type="SMART" id="SM00385">
    <property type="entry name" value="CYCLIN"/>
    <property type="match status" value="2"/>
</dbReference>
<gene>
    <name evidence="11" type="ORF">CEY00_Acc13238</name>
</gene>
<evidence type="ECO:0000256" key="4">
    <source>
        <dbReference type="ARBA" id="ARBA00023306"/>
    </source>
</evidence>
<dbReference type="GO" id="GO:0051301">
    <property type="term" value="P:cell division"/>
    <property type="evidence" value="ECO:0007669"/>
    <property type="project" value="UniProtKB-KW"/>
</dbReference>
<comment type="function">
    <text evidence="5">Essential for the control of the cell cycle at the G2/M (mitosis) transition. G2/M cyclins accumulate steadily during G2 and are abruptly destroyed at mitosis.</text>
</comment>
<dbReference type="InterPro" id="IPR039361">
    <property type="entry name" value="Cyclin"/>
</dbReference>